<sequence length="497" mass="55323">MRPEVGDAGTYFYHSHEGFQAVTAHGPLIVQDAAEPPYQYDDEFQLMIGDWYTKTDSEVESALRSKSFQWPGGPESLVLNGNSGTPSDGYGSDDFCGLSVVTVRPGTTYRVRWTSTCALAYTIVDIEDHTSMAIIETDGRYTKPAQTDHMQLGSGQRFSSLLVTKSQSELDADGKGGQYWINYRTPDGPAGYKSGKALLQYDTGNDNGSLADISPSSYTKRSPHHKHPSAPPHGHVPGKTKVSVDDTLTTWLEYTLETLVATHFPTLGEVTRTLQINVTMDTDRSGMLKFQLNDLSWDQASFQSRPGAAPYLIDAYVQQRTPDYDAAAANFGWDPATLGFPVRVGEVIDIVWQQTNVDARQSYDYHPMHAHGERYWDLGAGSGQYDPAENERRFANYTPAQRDTTMLYSYNAGETGEDTSAWRAWRIRVTEENVGAWIMHCHVLHHMIMGMQTIWVFGDATTILSKLPYPYISGYLEYGGSAYGNDSYDPLVLSYFG</sequence>
<dbReference type="EMBL" id="JAKJXP020000105">
    <property type="protein sequence ID" value="KAK7745718.1"/>
    <property type="molecule type" value="Genomic_DNA"/>
</dbReference>
<protein>
    <recommendedName>
        <fullName evidence="10">L-ascorbate oxidase</fullName>
    </recommendedName>
</protein>
<dbReference type="InterPro" id="IPR002355">
    <property type="entry name" value="Cu_oxidase_Cu_BS"/>
</dbReference>
<evidence type="ECO:0000256" key="1">
    <source>
        <dbReference type="ARBA" id="ARBA00010609"/>
    </source>
</evidence>
<dbReference type="PANTHER" id="PTHR11709:SF394">
    <property type="entry name" value="FI03373P-RELATED"/>
    <property type="match status" value="1"/>
</dbReference>
<dbReference type="NCBIfam" id="TIGR03390">
    <property type="entry name" value="ascorbOXfungal"/>
    <property type="match status" value="1"/>
</dbReference>
<keyword evidence="3" id="KW-0560">Oxidoreductase</keyword>
<dbReference type="GO" id="GO:0005507">
    <property type="term" value="F:copper ion binding"/>
    <property type="evidence" value="ECO:0007669"/>
    <property type="project" value="InterPro"/>
</dbReference>
<feature type="region of interest" description="Disordered" evidence="5">
    <location>
        <begin position="209"/>
        <end position="241"/>
    </location>
</feature>
<feature type="domain" description="Plastocyanin-like" evidence="7">
    <location>
        <begin position="329"/>
        <end position="453"/>
    </location>
</feature>
<gene>
    <name evidence="8" type="ORF">SLS62_009684</name>
</gene>
<evidence type="ECO:0000256" key="5">
    <source>
        <dbReference type="SAM" id="MobiDB-lite"/>
    </source>
</evidence>
<evidence type="ECO:0008006" key="10">
    <source>
        <dbReference type="Google" id="ProtNLM"/>
    </source>
</evidence>
<evidence type="ECO:0000256" key="2">
    <source>
        <dbReference type="ARBA" id="ARBA00022723"/>
    </source>
</evidence>
<dbReference type="Pfam" id="PF07731">
    <property type="entry name" value="Cu-oxidase_2"/>
    <property type="match status" value="1"/>
</dbReference>
<dbReference type="PROSITE" id="PS00080">
    <property type="entry name" value="MULTICOPPER_OXIDASE2"/>
    <property type="match status" value="1"/>
</dbReference>
<dbReference type="InterPro" id="IPR008972">
    <property type="entry name" value="Cupredoxin"/>
</dbReference>
<dbReference type="PROSITE" id="PS00079">
    <property type="entry name" value="MULTICOPPER_OXIDASE1"/>
    <property type="match status" value="1"/>
</dbReference>
<evidence type="ECO:0000259" key="6">
    <source>
        <dbReference type="Pfam" id="PF00394"/>
    </source>
</evidence>
<accession>A0AAN9ULT5</accession>
<comment type="similarity">
    <text evidence="1">Belongs to the multicopper oxidase family.</text>
</comment>
<evidence type="ECO:0000256" key="4">
    <source>
        <dbReference type="ARBA" id="ARBA00023008"/>
    </source>
</evidence>
<keyword evidence="2" id="KW-0479">Metal-binding</keyword>
<keyword evidence="4" id="KW-0186">Copper</keyword>
<evidence type="ECO:0000313" key="9">
    <source>
        <dbReference type="Proteomes" id="UP001320420"/>
    </source>
</evidence>
<dbReference type="GO" id="GO:0016491">
    <property type="term" value="F:oxidoreductase activity"/>
    <property type="evidence" value="ECO:0007669"/>
    <property type="project" value="UniProtKB-KW"/>
</dbReference>
<dbReference type="Proteomes" id="UP001320420">
    <property type="component" value="Unassembled WGS sequence"/>
</dbReference>
<dbReference type="AlphaFoldDB" id="A0AAN9ULT5"/>
<evidence type="ECO:0000256" key="3">
    <source>
        <dbReference type="ARBA" id="ARBA00023002"/>
    </source>
</evidence>
<evidence type="ECO:0000313" key="8">
    <source>
        <dbReference type="EMBL" id="KAK7745718.1"/>
    </source>
</evidence>
<dbReference type="Gene3D" id="2.60.40.420">
    <property type="entry name" value="Cupredoxins - blue copper proteins"/>
    <property type="match status" value="2"/>
</dbReference>
<feature type="domain" description="Plastocyanin-like" evidence="6">
    <location>
        <begin position="44"/>
        <end position="183"/>
    </location>
</feature>
<feature type="compositionally biased region" description="Polar residues" evidence="5">
    <location>
        <begin position="209"/>
        <end position="220"/>
    </location>
</feature>
<dbReference type="InterPro" id="IPR045087">
    <property type="entry name" value="Cu-oxidase_fam"/>
</dbReference>
<keyword evidence="9" id="KW-1185">Reference proteome</keyword>
<comment type="caution">
    <text evidence="8">The sequence shown here is derived from an EMBL/GenBank/DDBJ whole genome shotgun (WGS) entry which is preliminary data.</text>
</comment>
<evidence type="ECO:0000259" key="7">
    <source>
        <dbReference type="Pfam" id="PF07731"/>
    </source>
</evidence>
<organism evidence="8 9">
    <name type="scientific">Diatrype stigma</name>
    <dbReference type="NCBI Taxonomy" id="117547"/>
    <lineage>
        <taxon>Eukaryota</taxon>
        <taxon>Fungi</taxon>
        <taxon>Dikarya</taxon>
        <taxon>Ascomycota</taxon>
        <taxon>Pezizomycotina</taxon>
        <taxon>Sordariomycetes</taxon>
        <taxon>Xylariomycetidae</taxon>
        <taxon>Xylariales</taxon>
        <taxon>Diatrypaceae</taxon>
        <taxon>Diatrype</taxon>
    </lineage>
</organism>
<dbReference type="InterPro" id="IPR011706">
    <property type="entry name" value="Cu-oxidase_C"/>
</dbReference>
<dbReference type="PANTHER" id="PTHR11709">
    <property type="entry name" value="MULTI-COPPER OXIDASE"/>
    <property type="match status" value="1"/>
</dbReference>
<dbReference type="SUPFAM" id="SSF49503">
    <property type="entry name" value="Cupredoxins"/>
    <property type="match status" value="3"/>
</dbReference>
<reference evidence="8 9" key="1">
    <citation type="submission" date="2024-02" db="EMBL/GenBank/DDBJ databases">
        <title>De novo assembly and annotation of 12 fungi associated with fruit tree decline syndrome in Ontario, Canada.</title>
        <authorList>
            <person name="Sulman M."/>
            <person name="Ellouze W."/>
            <person name="Ilyukhin E."/>
        </authorList>
    </citation>
    <scope>NUCLEOTIDE SEQUENCE [LARGE SCALE GENOMIC DNA]</scope>
    <source>
        <strain evidence="8 9">M11/M66-122</strain>
    </source>
</reference>
<dbReference type="Pfam" id="PF00394">
    <property type="entry name" value="Cu-oxidase"/>
    <property type="match status" value="1"/>
</dbReference>
<dbReference type="InterPro" id="IPR017762">
    <property type="entry name" value="Multicopper_oxidase_fun"/>
</dbReference>
<proteinExistence type="inferred from homology"/>
<dbReference type="InterPro" id="IPR033138">
    <property type="entry name" value="Cu_oxidase_CS"/>
</dbReference>
<name>A0AAN9ULT5_9PEZI</name>
<dbReference type="InterPro" id="IPR001117">
    <property type="entry name" value="Cu-oxidase_2nd"/>
</dbReference>